<dbReference type="PROSITE" id="PS50929">
    <property type="entry name" value="ABC_TM1F"/>
    <property type="match status" value="2"/>
</dbReference>
<keyword evidence="10 13" id="KW-0472">Membrane</keyword>
<protein>
    <submittedName>
        <fullName evidence="16">Uncharacterized protein</fullName>
    </submittedName>
</protein>
<dbReference type="CDD" id="cd18580">
    <property type="entry name" value="ABC_6TM_ABCC_D2"/>
    <property type="match status" value="1"/>
</dbReference>
<feature type="transmembrane region" description="Helical" evidence="13">
    <location>
        <begin position="25"/>
        <end position="47"/>
    </location>
</feature>
<dbReference type="FunFam" id="1.20.1560.10:FF:000003">
    <property type="entry name" value="ABC transporter C family member 10"/>
    <property type="match status" value="1"/>
</dbReference>
<dbReference type="FunFam" id="1.20.1560.10:FF:000002">
    <property type="entry name" value="ABC transporter C family member 5"/>
    <property type="match status" value="1"/>
</dbReference>
<feature type="transmembrane region" description="Helical" evidence="13">
    <location>
        <begin position="1044"/>
        <end position="1064"/>
    </location>
</feature>
<dbReference type="EMBL" id="LR746280">
    <property type="protein sequence ID" value="CAA7409895.1"/>
    <property type="molecule type" value="Genomic_DNA"/>
</dbReference>
<evidence type="ECO:0000256" key="11">
    <source>
        <dbReference type="ARBA" id="ARBA00057614"/>
    </source>
</evidence>
<dbReference type="FunFam" id="3.40.50.300:FF:000508">
    <property type="entry name" value="ABC transporter C family member 5"/>
    <property type="match status" value="1"/>
</dbReference>
<dbReference type="InterPro" id="IPR036640">
    <property type="entry name" value="ABC1_TM_sf"/>
</dbReference>
<dbReference type="GO" id="GO:0140359">
    <property type="term" value="F:ABC-type transporter activity"/>
    <property type="evidence" value="ECO:0007669"/>
    <property type="project" value="InterPro"/>
</dbReference>
<evidence type="ECO:0000313" key="16">
    <source>
        <dbReference type="EMBL" id="CAA7409895.1"/>
    </source>
</evidence>
<keyword evidence="3" id="KW-0813">Transport</keyword>
<comment type="function">
    <text evidence="11">ABC transporter that may affect phytic acid transport and compartmentalization. May function directly or indirectly in removing phytic acid from the cytosol or in vesicle trafficking. Required for phytic acid accumulation in developing seeds. Phytic acid is the primary storage form of phosphorus in cereal grains and other plant seeds.</text>
</comment>
<evidence type="ECO:0000256" key="1">
    <source>
        <dbReference type="ARBA" id="ARBA00004141"/>
    </source>
</evidence>
<feature type="domain" description="ABC transporter" evidence="14">
    <location>
        <begin position="1253"/>
        <end position="1487"/>
    </location>
</feature>
<dbReference type="CDD" id="cd03244">
    <property type="entry name" value="ABCC_MRP_domain2"/>
    <property type="match status" value="1"/>
</dbReference>
<evidence type="ECO:0000256" key="7">
    <source>
        <dbReference type="ARBA" id="ARBA00022840"/>
    </source>
</evidence>
<gene>
    <name evidence="16" type="ORF">SI8410_17020573</name>
</gene>
<evidence type="ECO:0000256" key="4">
    <source>
        <dbReference type="ARBA" id="ARBA00022692"/>
    </source>
</evidence>
<evidence type="ECO:0000313" key="17">
    <source>
        <dbReference type="Proteomes" id="UP000663760"/>
    </source>
</evidence>
<dbReference type="GO" id="GO:0016887">
    <property type="term" value="F:ATP hydrolysis activity"/>
    <property type="evidence" value="ECO:0007669"/>
    <property type="project" value="InterPro"/>
</dbReference>
<dbReference type="PROSITE" id="PS00211">
    <property type="entry name" value="ABC_TRANSPORTER_1"/>
    <property type="match status" value="1"/>
</dbReference>
<keyword evidence="7" id="KW-0067">ATP-binding</keyword>
<feature type="region of interest" description="Disordered" evidence="12">
    <location>
        <begin position="191"/>
        <end position="221"/>
    </location>
</feature>
<feature type="transmembrane region" description="Helical" evidence="13">
    <location>
        <begin position="67"/>
        <end position="92"/>
    </location>
</feature>
<keyword evidence="8" id="KW-1278">Translocase</keyword>
<dbReference type="Gene3D" id="1.20.1560.10">
    <property type="entry name" value="ABC transporter type 1, transmembrane domain"/>
    <property type="match status" value="2"/>
</dbReference>
<organism evidence="16 17">
    <name type="scientific">Spirodela intermedia</name>
    <name type="common">Intermediate duckweed</name>
    <dbReference type="NCBI Taxonomy" id="51605"/>
    <lineage>
        <taxon>Eukaryota</taxon>
        <taxon>Viridiplantae</taxon>
        <taxon>Streptophyta</taxon>
        <taxon>Embryophyta</taxon>
        <taxon>Tracheophyta</taxon>
        <taxon>Spermatophyta</taxon>
        <taxon>Magnoliopsida</taxon>
        <taxon>Liliopsida</taxon>
        <taxon>Araceae</taxon>
        <taxon>Lemnoideae</taxon>
        <taxon>Spirodela</taxon>
    </lineage>
</organism>
<feature type="domain" description="ABC transporter" evidence="14">
    <location>
        <begin position="622"/>
        <end position="845"/>
    </location>
</feature>
<feature type="compositionally biased region" description="Polar residues" evidence="12">
    <location>
        <begin position="864"/>
        <end position="873"/>
    </location>
</feature>
<evidence type="ECO:0000256" key="10">
    <source>
        <dbReference type="ARBA" id="ARBA00023136"/>
    </source>
</evidence>
<keyword evidence="9 13" id="KW-1133">Transmembrane helix</keyword>
<evidence type="ECO:0000259" key="14">
    <source>
        <dbReference type="PROSITE" id="PS50893"/>
    </source>
</evidence>
<dbReference type="Gene3D" id="3.40.50.300">
    <property type="entry name" value="P-loop containing nucleotide triphosphate hydrolases"/>
    <property type="match status" value="2"/>
</dbReference>
<dbReference type="InterPro" id="IPR011527">
    <property type="entry name" value="ABC1_TM_dom"/>
</dbReference>
<name>A0A7I8LKT7_SPIIN</name>
<dbReference type="Proteomes" id="UP000663760">
    <property type="component" value="Chromosome 17"/>
</dbReference>
<dbReference type="InterPro" id="IPR044726">
    <property type="entry name" value="ABCC_6TM_D2"/>
</dbReference>
<evidence type="ECO:0000256" key="5">
    <source>
        <dbReference type="ARBA" id="ARBA00022737"/>
    </source>
</evidence>
<comment type="similarity">
    <text evidence="2">Belongs to the ABC transporter superfamily. ABCC family. Conjugate transporter (TC 3.A.1.208) subfamily.</text>
</comment>
<dbReference type="CDD" id="cd03250">
    <property type="entry name" value="ABCC_MRP_domain1"/>
    <property type="match status" value="1"/>
</dbReference>
<dbReference type="PROSITE" id="PS50893">
    <property type="entry name" value="ABC_TRANSPORTER_2"/>
    <property type="match status" value="2"/>
</dbReference>
<keyword evidence="17" id="KW-1185">Reference proteome</keyword>
<dbReference type="PANTHER" id="PTHR24223:SF181">
    <property type="entry name" value="ABC TRANSPORTER C FAMILY MEMBER 3"/>
    <property type="match status" value="1"/>
</dbReference>
<dbReference type="OrthoDB" id="6500128at2759"/>
<dbReference type="GO" id="GO:0016020">
    <property type="term" value="C:membrane"/>
    <property type="evidence" value="ECO:0007669"/>
    <property type="project" value="UniProtKB-SubCell"/>
</dbReference>
<dbReference type="InterPro" id="IPR044746">
    <property type="entry name" value="ABCC_6TM_D1"/>
</dbReference>
<evidence type="ECO:0000256" key="8">
    <source>
        <dbReference type="ARBA" id="ARBA00022967"/>
    </source>
</evidence>
<dbReference type="Pfam" id="PF00664">
    <property type="entry name" value="ABC_membrane"/>
    <property type="match status" value="2"/>
</dbReference>
<dbReference type="SMART" id="SM00382">
    <property type="entry name" value="AAA"/>
    <property type="match status" value="2"/>
</dbReference>
<comment type="subcellular location">
    <subcellularLocation>
        <location evidence="1">Membrane</location>
        <topology evidence="1">Multi-pass membrane protein</topology>
    </subcellularLocation>
</comment>
<sequence>MSSSSIEMGTTGDDSGGRLPPMPILLSWFSALCHSVFLLVLSFRWVLKRPTGGIPEARCKPSHHKIALSACLGMALLHTLFCALQFFWYIHVWRPDNAAVSSDMAARAVAWSAASAYLQWGFRSSREKGFPGLLKLWWAFFLALSCCCLVVHVSPGGGRRALETQMWPSDAASVFVGMSLIYVGFSGKRTEEPHPVEDDSSLQHPLLDGTRVTGGPSDGESGGERIGGAFFDAANFPSKLTFSWVGFLLSLGRSRALDLDDVPELGDNDNANRVFSYFRRKLESRRRNHTVDTLQLSKVLILSVWKDIALAATFALICTIAEYVGPYLIDGFVQYLDGRREITARGYALVSVFFLAKVVECLSQRHWFFRTQVFGMKAQSALVAIIYKKGLSLSVSSRQDSGGEIVNFMSVDAERVGEFSWYMMELFLVPVQVGLALVVLYKSLQLASLVALAATIFVMGINIPFAKLEQGFQEKMMESKDRRMKATSEALKNMRILKLHAWEMSFLARILDLRKDEAGWLKKYVYTDVVVTIVYWAAPIFIAVVTFLACILMGIPLESGKVLSTIATFGILKDPIYNLPETISLLSQTKISLDRISGYLSLEELQPDNVEEIPKQNTQLAVEIIHGAFSWDPASEKPTLEDLNVQISHGTKVAVCGTVGCGKSSLISAILGEIPKVSGVIKVSGSRAYVAQSPWIQSGTIEGNILFGNKMDRENYERVLDACSLKKDLEALPFGDQTIIGERGINLSGGQKQRVQIARALYQDADMYLLDDPFSAVDSHTGTHLFKECLMGLLGTKTVIFVTHQMEFLSAADLILVMREGGITQAGRYTDVFVSGTDFMELVEAHTQSLSALPSVKAPLPGSAETSNGSSGDTAEDSLDFRLTSKSKPQRENSGKQEQGQRQPFIQEEERERGGVGLSVYWKYITALHRGALVPLILLCQALFQVFQIGSNYWMTTAAPVTKDARHPVKASVLILVYVLLSLGSSAFVSMRALLLGVAGYKTSTLIFNEMHGSIFRAPMAFFDATPSSRILNRASVDQSSVDLSVPAHMGMSAFAAIQLLGIVAVMSQVAWQVFIVFIPVAAVCVWYQQYYIAAARDLTRLVGVLNAPIIQHFGESVSGSTTIRCHGQASRFMSRNLQLINAYLRPKFYNAGAMEWLCFRLDMLSSVTFASSLIFLISMPVGVIDPGIGGLAVTYGLNLNTLLAWAVWNVCNLENKIISVERILQYSCTPSEAPLVIEKSRPGPHWPDHGEVRVCDLQLRYAPHLPLVLRGVSCTFPGGSKTGVVGRTGSGKSTLIQALFRMVDPAGGRILIDGVDICTIGLHDLRSRLSIIPQDPAMFEGTLRTNIDPLGQYSDVQIWEAVDKCQLGEEVRRSEERLDTPVAENGENWSVGQRQLVCLGRVLLRRSKILVLDEATASVDTATDALIQRTLRQHFSESTVITIAHRVGSILDSDLVLLLDSGLIVEFDSPSKLLEDRSSSFAKLVEEYTARMA</sequence>
<accession>A0A7I8LKT7</accession>
<evidence type="ECO:0000256" key="2">
    <source>
        <dbReference type="ARBA" id="ARBA00009726"/>
    </source>
</evidence>
<dbReference type="SUPFAM" id="SSF90123">
    <property type="entry name" value="ABC transporter transmembrane region"/>
    <property type="match status" value="2"/>
</dbReference>
<evidence type="ECO:0000256" key="3">
    <source>
        <dbReference type="ARBA" id="ARBA00022448"/>
    </source>
</evidence>
<dbReference type="Pfam" id="PF00005">
    <property type="entry name" value="ABC_tran"/>
    <property type="match status" value="2"/>
</dbReference>
<evidence type="ECO:0000259" key="15">
    <source>
        <dbReference type="PROSITE" id="PS50929"/>
    </source>
</evidence>
<feature type="transmembrane region" description="Helical" evidence="13">
    <location>
        <begin position="533"/>
        <end position="555"/>
    </location>
</feature>
<evidence type="ECO:0000256" key="13">
    <source>
        <dbReference type="SAM" id="Phobius"/>
    </source>
</evidence>
<feature type="domain" description="ABC transmembrane type-1" evidence="15">
    <location>
        <begin position="936"/>
        <end position="1216"/>
    </location>
</feature>
<feature type="transmembrane region" description="Helical" evidence="13">
    <location>
        <begin position="975"/>
        <end position="1001"/>
    </location>
</feature>
<feature type="transmembrane region" description="Helical" evidence="13">
    <location>
        <begin position="932"/>
        <end position="955"/>
    </location>
</feature>
<keyword evidence="5" id="KW-0677">Repeat</keyword>
<dbReference type="InterPro" id="IPR050173">
    <property type="entry name" value="ABC_transporter_C-like"/>
</dbReference>
<dbReference type="FunFam" id="3.40.50.300:FF:000169">
    <property type="entry name" value="ABC transporter C family member 3"/>
    <property type="match status" value="1"/>
</dbReference>
<evidence type="ECO:0000256" key="12">
    <source>
        <dbReference type="SAM" id="MobiDB-lite"/>
    </source>
</evidence>
<feature type="region of interest" description="Disordered" evidence="12">
    <location>
        <begin position="856"/>
        <end position="908"/>
    </location>
</feature>
<dbReference type="CDD" id="cd18579">
    <property type="entry name" value="ABC_6TM_ABCC_D1"/>
    <property type="match status" value="1"/>
</dbReference>
<reference evidence="16" key="1">
    <citation type="submission" date="2020-02" db="EMBL/GenBank/DDBJ databases">
        <authorList>
            <person name="Scholz U."/>
            <person name="Mascher M."/>
            <person name="Fiebig A."/>
        </authorList>
    </citation>
    <scope>NUCLEOTIDE SEQUENCE</scope>
</reference>
<feature type="transmembrane region" description="Helical" evidence="13">
    <location>
        <begin position="419"/>
        <end position="439"/>
    </location>
</feature>
<evidence type="ECO:0000256" key="6">
    <source>
        <dbReference type="ARBA" id="ARBA00022741"/>
    </source>
</evidence>
<feature type="transmembrane region" description="Helical" evidence="13">
    <location>
        <begin position="134"/>
        <end position="154"/>
    </location>
</feature>
<keyword evidence="6" id="KW-0547">Nucleotide-binding</keyword>
<keyword evidence="4 13" id="KW-0812">Transmembrane</keyword>
<dbReference type="GO" id="GO:0005524">
    <property type="term" value="F:ATP binding"/>
    <property type="evidence" value="ECO:0007669"/>
    <property type="project" value="UniProtKB-KW"/>
</dbReference>
<feature type="domain" description="ABC transmembrane type-1" evidence="15">
    <location>
        <begin position="309"/>
        <end position="588"/>
    </location>
</feature>
<feature type="transmembrane region" description="Helical" evidence="13">
    <location>
        <begin position="1070"/>
        <end position="1088"/>
    </location>
</feature>
<dbReference type="InterPro" id="IPR027417">
    <property type="entry name" value="P-loop_NTPase"/>
</dbReference>
<dbReference type="InterPro" id="IPR017871">
    <property type="entry name" value="ABC_transporter-like_CS"/>
</dbReference>
<dbReference type="InterPro" id="IPR003439">
    <property type="entry name" value="ABC_transporter-like_ATP-bd"/>
</dbReference>
<dbReference type="SUPFAM" id="SSF52540">
    <property type="entry name" value="P-loop containing nucleoside triphosphate hydrolases"/>
    <property type="match status" value="2"/>
</dbReference>
<dbReference type="InterPro" id="IPR003593">
    <property type="entry name" value="AAA+_ATPase"/>
</dbReference>
<dbReference type="PANTHER" id="PTHR24223">
    <property type="entry name" value="ATP-BINDING CASSETTE SUB-FAMILY C"/>
    <property type="match status" value="1"/>
</dbReference>
<feature type="transmembrane region" description="Helical" evidence="13">
    <location>
        <begin position="446"/>
        <end position="466"/>
    </location>
</feature>
<proteinExistence type="inferred from homology"/>
<evidence type="ECO:0000256" key="9">
    <source>
        <dbReference type="ARBA" id="ARBA00022989"/>
    </source>
</evidence>